<evidence type="ECO:0000259" key="1">
    <source>
        <dbReference type="Pfam" id="PF26605"/>
    </source>
</evidence>
<proteinExistence type="predicted"/>
<organism evidence="2 3">
    <name type="scientific">Phytophthora cactorum</name>
    <dbReference type="NCBI Taxonomy" id="29920"/>
    <lineage>
        <taxon>Eukaryota</taxon>
        <taxon>Sar</taxon>
        <taxon>Stramenopiles</taxon>
        <taxon>Oomycota</taxon>
        <taxon>Peronosporomycetes</taxon>
        <taxon>Peronosporales</taxon>
        <taxon>Peronosporaceae</taxon>
        <taxon>Phytophthora</taxon>
    </lineage>
</organism>
<reference evidence="2" key="1">
    <citation type="submission" date="2021-01" db="EMBL/GenBank/DDBJ databases">
        <title>Phytophthora aleatoria, a newly-described species from Pinus radiata is distinct from Phytophthora cactorum isolates based on comparative genomics.</title>
        <authorList>
            <person name="Mcdougal R."/>
            <person name="Panda P."/>
            <person name="Williams N."/>
            <person name="Studholme D.J."/>
        </authorList>
    </citation>
    <scope>NUCLEOTIDE SEQUENCE</scope>
    <source>
        <strain evidence="2">NZFS 3830</strain>
    </source>
</reference>
<dbReference type="EMBL" id="JAENGZ010002679">
    <property type="protein sequence ID" value="KAG6943100.1"/>
    <property type="molecule type" value="Genomic_DNA"/>
</dbReference>
<dbReference type="Pfam" id="PF26605">
    <property type="entry name" value="WLGC"/>
    <property type="match status" value="1"/>
</dbReference>
<gene>
    <name evidence="2" type="ORF">JG687_00018661</name>
</gene>
<sequence>MRRRQIAQGVGDPCDPDVEAWLGCKGTDNAPSDLFWIEFYYTSKFALSTVHCEQKNNNTREQ</sequence>
<comment type="caution">
    <text evidence="2">The sequence shown here is derived from an EMBL/GenBank/DDBJ whole genome shotgun (WGS) entry which is preliminary data.</text>
</comment>
<feature type="domain" description="WLGC" evidence="1">
    <location>
        <begin position="1"/>
        <end position="25"/>
    </location>
</feature>
<accession>A0A8T1TQ24</accession>
<evidence type="ECO:0000313" key="2">
    <source>
        <dbReference type="EMBL" id="KAG6943100.1"/>
    </source>
</evidence>
<dbReference type="InterPro" id="IPR058256">
    <property type="entry name" value="WLGC"/>
</dbReference>
<dbReference type="Proteomes" id="UP000688947">
    <property type="component" value="Unassembled WGS sequence"/>
</dbReference>
<dbReference type="AlphaFoldDB" id="A0A8T1TQ24"/>
<name>A0A8T1TQ24_9STRA</name>
<protein>
    <recommendedName>
        <fullName evidence="1">WLGC domain-containing protein</fullName>
    </recommendedName>
</protein>
<evidence type="ECO:0000313" key="3">
    <source>
        <dbReference type="Proteomes" id="UP000688947"/>
    </source>
</evidence>